<evidence type="ECO:0000259" key="6">
    <source>
        <dbReference type="PROSITE" id="PS51007"/>
    </source>
</evidence>
<feature type="transmembrane region" description="Helical" evidence="5">
    <location>
        <begin position="252"/>
        <end position="271"/>
    </location>
</feature>
<evidence type="ECO:0000256" key="2">
    <source>
        <dbReference type="ARBA" id="ARBA00022723"/>
    </source>
</evidence>
<dbReference type="EMBL" id="JBEPMB010000004">
    <property type="protein sequence ID" value="MET3614721.1"/>
    <property type="molecule type" value="Genomic_DNA"/>
</dbReference>
<feature type="transmembrane region" description="Helical" evidence="5">
    <location>
        <begin position="283"/>
        <end position="300"/>
    </location>
</feature>
<feature type="transmembrane region" description="Helical" evidence="5">
    <location>
        <begin position="117"/>
        <end position="137"/>
    </location>
</feature>
<gene>
    <name evidence="7" type="ORF">ABID16_003058</name>
</gene>
<dbReference type="InterPro" id="IPR010389">
    <property type="entry name" value="Urate_ox_N"/>
</dbReference>
<feature type="transmembrane region" description="Helical" evidence="5">
    <location>
        <begin position="176"/>
        <end position="197"/>
    </location>
</feature>
<dbReference type="PROSITE" id="PS51007">
    <property type="entry name" value="CYTC"/>
    <property type="match status" value="1"/>
</dbReference>
<dbReference type="Proteomes" id="UP001549047">
    <property type="component" value="Unassembled WGS sequence"/>
</dbReference>
<accession>A0ABV2J1U5</accession>
<reference evidence="7 8" key="1">
    <citation type="submission" date="2024-06" db="EMBL/GenBank/DDBJ databases">
        <title>Genomic Encyclopedia of Type Strains, Phase IV (KMG-IV): sequencing the most valuable type-strain genomes for metagenomic binning, comparative biology and taxonomic classification.</title>
        <authorList>
            <person name="Goeker M."/>
        </authorList>
    </citation>
    <scope>NUCLEOTIDE SEQUENCE [LARGE SCALE GENOMIC DNA]</scope>
    <source>
        <strain evidence="7 8">DSM 29780</strain>
    </source>
</reference>
<feature type="transmembrane region" description="Helical" evidence="5">
    <location>
        <begin position="230"/>
        <end position="246"/>
    </location>
</feature>
<dbReference type="InterPro" id="IPR036909">
    <property type="entry name" value="Cyt_c-like_dom_sf"/>
</dbReference>
<feature type="transmembrane region" description="Helical" evidence="5">
    <location>
        <begin position="17"/>
        <end position="36"/>
    </location>
</feature>
<organism evidence="7 8">
    <name type="scientific">Rhizobium aquaticum</name>
    <dbReference type="NCBI Taxonomy" id="1549636"/>
    <lineage>
        <taxon>Bacteria</taxon>
        <taxon>Pseudomonadati</taxon>
        <taxon>Pseudomonadota</taxon>
        <taxon>Alphaproteobacteria</taxon>
        <taxon>Hyphomicrobiales</taxon>
        <taxon>Rhizobiaceae</taxon>
        <taxon>Rhizobium/Agrobacterium group</taxon>
        <taxon>Rhizobium</taxon>
    </lineage>
</organism>
<evidence type="ECO:0000256" key="5">
    <source>
        <dbReference type="SAM" id="Phobius"/>
    </source>
</evidence>
<keyword evidence="1 4" id="KW-0349">Heme</keyword>
<dbReference type="SUPFAM" id="SSF46626">
    <property type="entry name" value="Cytochrome c"/>
    <property type="match status" value="1"/>
</dbReference>
<evidence type="ECO:0000256" key="1">
    <source>
        <dbReference type="ARBA" id="ARBA00022617"/>
    </source>
</evidence>
<keyword evidence="2 4" id="KW-0479">Metal-binding</keyword>
<evidence type="ECO:0000313" key="7">
    <source>
        <dbReference type="EMBL" id="MET3614721.1"/>
    </source>
</evidence>
<dbReference type="InterPro" id="IPR009056">
    <property type="entry name" value="Cyt_c-like_dom"/>
</dbReference>
<name>A0ABV2J1U5_9HYPH</name>
<feature type="transmembrane region" description="Helical" evidence="5">
    <location>
        <begin position="87"/>
        <end position="105"/>
    </location>
</feature>
<evidence type="ECO:0000313" key="8">
    <source>
        <dbReference type="Proteomes" id="UP001549047"/>
    </source>
</evidence>
<keyword evidence="5" id="KW-1133">Transmembrane helix</keyword>
<feature type="transmembrane region" description="Helical" evidence="5">
    <location>
        <begin position="149"/>
        <end position="170"/>
    </location>
</feature>
<proteinExistence type="predicted"/>
<keyword evidence="5" id="KW-0472">Membrane</keyword>
<keyword evidence="5" id="KW-0812">Transmembrane</keyword>
<protein>
    <submittedName>
        <fullName evidence="7">Membrane protein</fullName>
    </submittedName>
</protein>
<dbReference type="Pfam" id="PF06181">
    <property type="entry name" value="Urate_ox_N"/>
    <property type="match status" value="1"/>
</dbReference>
<keyword evidence="8" id="KW-1185">Reference proteome</keyword>
<evidence type="ECO:0000256" key="4">
    <source>
        <dbReference type="PROSITE-ProRule" id="PRU00433"/>
    </source>
</evidence>
<feature type="domain" description="Cytochrome c" evidence="6">
    <location>
        <begin position="310"/>
        <end position="408"/>
    </location>
</feature>
<comment type="caution">
    <text evidence="7">The sequence shown here is derived from an EMBL/GenBank/DDBJ whole genome shotgun (WGS) entry which is preliminary data.</text>
</comment>
<dbReference type="RefSeq" id="WP_354557197.1">
    <property type="nucleotide sequence ID" value="NZ_JBEPMB010000004.1"/>
</dbReference>
<evidence type="ECO:0000256" key="3">
    <source>
        <dbReference type="ARBA" id="ARBA00023004"/>
    </source>
</evidence>
<sequence>MYEYAIVWEWLAFAVRWLHVVTAIAWIGSSFYFIALDLGLRKAPDLPPGAYGEEWQVHGGGFYHIRKYLVAPASMPEHLTWFKWESYATWLSGFAMLAVVYYGGADLFLIDRHVLDVPQWQAILISLASLSVGWIIYDTLCKSPIGKNTWGLMALLYVALVAMAWGYTQVFTGRAAFLHLGAFTATIMSANVFFIIIPNQKIVVADLIAGRTPDPKYGAIAKQRSLHNNYLTLPVIFFMLSNHYPLAFGTKYNWIIAALVFLMGVTIRHWFNTTHARKGKPTWTWALTAIIFILIMWLSTVPKVLGGGENDTSSIAPAFQRFAGDPHFNAAKDVIGTRCMMCHTAEPAYEGIARPPKGVAFDNDAAIAAHAREIYLQAGRSHAMPPGNVTDITLDERKVLTAWYESATAKAATQ</sequence>
<keyword evidence="3 4" id="KW-0408">Iron</keyword>